<dbReference type="RefSeq" id="WP_207543646.1">
    <property type="nucleotide sequence ID" value="NZ_FNEJ01000015.1"/>
</dbReference>
<evidence type="ECO:0000313" key="3">
    <source>
        <dbReference type="Proteomes" id="UP000199093"/>
    </source>
</evidence>
<dbReference type="Pfam" id="PF13416">
    <property type="entry name" value="SBP_bac_8"/>
    <property type="match status" value="1"/>
</dbReference>
<evidence type="ECO:0000256" key="1">
    <source>
        <dbReference type="ARBA" id="ARBA00022729"/>
    </source>
</evidence>
<dbReference type="EMBL" id="FNEJ01000015">
    <property type="protein sequence ID" value="SDJ02372.1"/>
    <property type="molecule type" value="Genomic_DNA"/>
</dbReference>
<dbReference type="STRING" id="555512.SAMN04487993_101542"/>
<dbReference type="PROSITE" id="PS51318">
    <property type="entry name" value="TAT"/>
    <property type="match status" value="1"/>
</dbReference>
<name>A0A1G8QC67_9RHOB</name>
<sequence>MTLNRRRFLGTGAAATGLIGLSGLPLRAQNRVLNVTAYGGVWEQAIRDCFVAPFEAKTGATATVSLGGPAQWLAQVEANPENPPLDVLIMTPDLAVLAAEGDLMDDFTVEKLPNLAKIPQEFTDACLGKGTYFDYGVGGITYNTQVVAEPPRSFAAFVDRVAAGEFIASVPSISYGPTTIFFLWALNNALGGDVNNVDPFFAAMEKMKGNLVYWAGPNDFFNHLASGEADLGIYFDGRTWNHVDEGVDWIDFLNPEEGGAMTAVAIQKPKNASDLAWDYLNEVLDAGNQAKFAEILNYGVTNTEVVYSEKLAARVTPLAEANLPPYAEIARVRNDWVDRWNREIGM</sequence>
<dbReference type="SUPFAM" id="SSF53850">
    <property type="entry name" value="Periplasmic binding protein-like II"/>
    <property type="match status" value="1"/>
</dbReference>
<dbReference type="Gene3D" id="3.40.190.10">
    <property type="entry name" value="Periplasmic binding protein-like II"/>
    <property type="match status" value="2"/>
</dbReference>
<dbReference type="InterPro" id="IPR006311">
    <property type="entry name" value="TAT_signal"/>
</dbReference>
<dbReference type="PANTHER" id="PTHR30006">
    <property type="entry name" value="THIAMINE-BINDING PERIPLASMIC PROTEIN-RELATED"/>
    <property type="match status" value="1"/>
</dbReference>
<dbReference type="NCBIfam" id="TIGR01409">
    <property type="entry name" value="TAT_signal_seq"/>
    <property type="match status" value="1"/>
</dbReference>
<reference evidence="2 3" key="1">
    <citation type="submission" date="2016-10" db="EMBL/GenBank/DDBJ databases">
        <authorList>
            <person name="de Groot N.N."/>
        </authorList>
    </citation>
    <scope>NUCLEOTIDE SEQUENCE [LARGE SCALE GENOMIC DNA]</scope>
    <source>
        <strain evidence="2 3">DSM 26424</strain>
    </source>
</reference>
<organism evidence="2 3">
    <name type="scientific">Salipiger marinus</name>
    <dbReference type="NCBI Taxonomy" id="555512"/>
    <lineage>
        <taxon>Bacteria</taxon>
        <taxon>Pseudomonadati</taxon>
        <taxon>Pseudomonadota</taxon>
        <taxon>Alphaproteobacteria</taxon>
        <taxon>Rhodobacterales</taxon>
        <taxon>Roseobacteraceae</taxon>
        <taxon>Salipiger</taxon>
    </lineage>
</organism>
<dbReference type="GO" id="GO:0015888">
    <property type="term" value="P:thiamine transport"/>
    <property type="evidence" value="ECO:0007669"/>
    <property type="project" value="TreeGrafter"/>
</dbReference>
<keyword evidence="3" id="KW-1185">Reference proteome</keyword>
<dbReference type="PANTHER" id="PTHR30006:SF2">
    <property type="entry name" value="ABC TRANSPORTER SUBSTRATE-BINDING PROTEIN"/>
    <property type="match status" value="1"/>
</dbReference>
<dbReference type="GO" id="GO:0030975">
    <property type="term" value="F:thiamine binding"/>
    <property type="evidence" value="ECO:0007669"/>
    <property type="project" value="TreeGrafter"/>
</dbReference>
<dbReference type="InterPro" id="IPR006059">
    <property type="entry name" value="SBP"/>
</dbReference>
<dbReference type="InterPro" id="IPR019546">
    <property type="entry name" value="TAT_signal_bac_arc"/>
</dbReference>
<dbReference type="GO" id="GO:0030288">
    <property type="term" value="C:outer membrane-bounded periplasmic space"/>
    <property type="evidence" value="ECO:0007669"/>
    <property type="project" value="TreeGrafter"/>
</dbReference>
<accession>A0A1G8QC67</accession>
<evidence type="ECO:0000313" key="2">
    <source>
        <dbReference type="EMBL" id="SDJ02372.1"/>
    </source>
</evidence>
<dbReference type="AlphaFoldDB" id="A0A1G8QC67"/>
<dbReference type="Proteomes" id="UP000199093">
    <property type="component" value="Unassembled WGS sequence"/>
</dbReference>
<protein>
    <submittedName>
        <fullName evidence="2">Putative spermidine/putrescine transport system substrate-binding protein</fullName>
    </submittedName>
</protein>
<proteinExistence type="predicted"/>
<keyword evidence="1" id="KW-0732">Signal</keyword>
<dbReference type="GO" id="GO:0030976">
    <property type="term" value="F:thiamine pyrophosphate binding"/>
    <property type="evidence" value="ECO:0007669"/>
    <property type="project" value="TreeGrafter"/>
</dbReference>
<gene>
    <name evidence="2" type="ORF">SAMN04487993_101542</name>
</gene>